<keyword evidence="1" id="KW-0413">Isomerase</keyword>
<gene>
    <name evidence="1" type="primary">FPR1_1</name>
    <name evidence="1" type="ORF">DSO57_1017275</name>
</gene>
<evidence type="ECO:0000313" key="1">
    <source>
        <dbReference type="EMBL" id="KAJ9088997.1"/>
    </source>
</evidence>
<organism evidence="1 2">
    <name type="scientific">Entomophthora muscae</name>
    <dbReference type="NCBI Taxonomy" id="34485"/>
    <lineage>
        <taxon>Eukaryota</taxon>
        <taxon>Fungi</taxon>
        <taxon>Fungi incertae sedis</taxon>
        <taxon>Zoopagomycota</taxon>
        <taxon>Entomophthoromycotina</taxon>
        <taxon>Entomophthoromycetes</taxon>
        <taxon>Entomophthorales</taxon>
        <taxon>Entomophthoraceae</taxon>
        <taxon>Entomophthora</taxon>
    </lineage>
</organism>
<evidence type="ECO:0000313" key="2">
    <source>
        <dbReference type="Proteomes" id="UP001165960"/>
    </source>
</evidence>
<protein>
    <submittedName>
        <fullName evidence="1">FK506 binding protein proline rotamase rapamycin-binding protein</fullName>
        <ecNumber evidence="1">5.2.1.8</ecNumber>
    </submittedName>
</protein>
<dbReference type="EC" id="5.2.1.8" evidence="1"/>
<accession>A0ACC2URM0</accession>
<keyword evidence="2" id="KW-1185">Reference proteome</keyword>
<comment type="caution">
    <text evidence="1">The sequence shown here is derived from an EMBL/GenBank/DDBJ whole genome shotgun (WGS) entry which is preliminary data.</text>
</comment>
<dbReference type="Proteomes" id="UP001165960">
    <property type="component" value="Unassembled WGS sequence"/>
</dbReference>
<dbReference type="EMBL" id="QTSX02000072">
    <property type="protein sequence ID" value="KAJ9088997.1"/>
    <property type="molecule type" value="Genomic_DNA"/>
</dbReference>
<proteinExistence type="predicted"/>
<reference evidence="1" key="1">
    <citation type="submission" date="2022-04" db="EMBL/GenBank/DDBJ databases">
        <title>Genome of the entomopathogenic fungus Entomophthora muscae.</title>
        <authorList>
            <person name="Elya C."/>
            <person name="Lovett B.R."/>
            <person name="Lee E."/>
            <person name="Macias A.M."/>
            <person name="Hajek A.E."/>
            <person name="De Bivort B.L."/>
            <person name="Kasson M.T."/>
            <person name="De Fine Licht H.H."/>
            <person name="Stajich J.E."/>
        </authorList>
    </citation>
    <scope>NUCLEOTIDE SEQUENCE</scope>
    <source>
        <strain evidence="1">Berkeley</strain>
    </source>
</reference>
<sequence length="135" mass="14910">MLRTFINAPAFRSFPQLSRTFTTSFRAMGVTTEIIKEGDKQNYPKPGDTISMHYTGKLTNGTVFDSSVKRGKPFVCRIGVGELIRGWDEAVPKMSLGERSILTITSDYGYGARGCPGLIPPDSTLVFEVELLKIN</sequence>
<name>A0ACC2URM0_9FUNG</name>